<dbReference type="SUPFAM" id="SSF81606">
    <property type="entry name" value="PP2C-like"/>
    <property type="match status" value="1"/>
</dbReference>
<sequence>MKDGSGATHIGRREHNEDTYLIDVEQGLAVVADGVGGHQAGEVASAITCEVILRELVAGRSVEQGIRSANREVMAAVAQGRGKSGMASTVVAARFSDSDYELAWVGDSRCYLWDGQLKLLTRDHSYVQALLTKGQITLAQARNHPRKNVIVQAVGLQEDTKLQVGINGGRLAPGQVLLLCSDGLSDVVDSAQMSEILSANASLAVRCQTLVDAAVQAGGKDNITVVLLPGAEPKSGLALLEPDVLWSYDPKSGDYTGLPELEEEFSGEAAAVPIPAVRRVASRQSDGTPGEQLQSTQMLSASDIEAARKAAKQEQEQGRRSSRWLFALVVAALIVGSVAYSLDIIFRG</sequence>
<keyword evidence="1" id="KW-1133">Transmembrane helix</keyword>
<keyword evidence="1" id="KW-0472">Membrane</keyword>
<feature type="domain" description="PPM-type phosphatase" evidence="2">
    <location>
        <begin position="2"/>
        <end position="230"/>
    </location>
</feature>
<evidence type="ECO:0000313" key="3">
    <source>
        <dbReference type="EMBL" id="MBA6411570.1"/>
    </source>
</evidence>
<dbReference type="PANTHER" id="PTHR13832:SF827">
    <property type="entry name" value="PROTEIN PHOSPHATASE 1L"/>
    <property type="match status" value="1"/>
</dbReference>
<dbReference type="Pfam" id="PF13672">
    <property type="entry name" value="PP2C_2"/>
    <property type="match status" value="1"/>
</dbReference>
<name>A0A7W2TTB3_9GAMM</name>
<feature type="transmembrane region" description="Helical" evidence="1">
    <location>
        <begin position="324"/>
        <end position="346"/>
    </location>
</feature>
<proteinExistence type="predicted"/>
<gene>
    <name evidence="3" type="ORF">H2508_00355</name>
</gene>
<keyword evidence="4" id="KW-1185">Reference proteome</keyword>
<dbReference type="PANTHER" id="PTHR13832">
    <property type="entry name" value="PROTEIN PHOSPHATASE 2C"/>
    <property type="match status" value="1"/>
</dbReference>
<dbReference type="PROSITE" id="PS51746">
    <property type="entry name" value="PPM_2"/>
    <property type="match status" value="1"/>
</dbReference>
<evidence type="ECO:0000313" key="4">
    <source>
        <dbReference type="Proteomes" id="UP000539350"/>
    </source>
</evidence>
<comment type="caution">
    <text evidence="3">The sequence shown here is derived from an EMBL/GenBank/DDBJ whole genome shotgun (WGS) entry which is preliminary data.</text>
</comment>
<dbReference type="AlphaFoldDB" id="A0A7W2TTB3"/>
<reference evidence="3 4" key="1">
    <citation type="submission" date="2020-07" db="EMBL/GenBank/DDBJ databases">
        <title>Halieaceae bacterium, F7430, whole genome shotgun sequencing project.</title>
        <authorList>
            <person name="Jiang S."/>
            <person name="Liu Z.W."/>
            <person name="Du Z.J."/>
        </authorList>
    </citation>
    <scope>NUCLEOTIDE SEQUENCE [LARGE SCALE GENOMIC DNA]</scope>
    <source>
        <strain evidence="3 4">F7430</strain>
    </source>
</reference>
<dbReference type="SMART" id="SM00332">
    <property type="entry name" value="PP2Cc"/>
    <property type="match status" value="1"/>
</dbReference>
<accession>A0A7W2TTB3</accession>
<dbReference type="EMBL" id="JACFXU010000008">
    <property type="protein sequence ID" value="MBA6411570.1"/>
    <property type="molecule type" value="Genomic_DNA"/>
</dbReference>
<dbReference type="Gene3D" id="3.60.40.10">
    <property type="entry name" value="PPM-type phosphatase domain"/>
    <property type="match status" value="1"/>
</dbReference>
<protein>
    <submittedName>
        <fullName evidence="3">Serine/threonine-protein phosphatase</fullName>
    </submittedName>
</protein>
<dbReference type="SMART" id="SM00331">
    <property type="entry name" value="PP2C_SIG"/>
    <property type="match status" value="1"/>
</dbReference>
<dbReference type="InterPro" id="IPR036457">
    <property type="entry name" value="PPM-type-like_dom_sf"/>
</dbReference>
<dbReference type="GO" id="GO:0004722">
    <property type="term" value="F:protein serine/threonine phosphatase activity"/>
    <property type="evidence" value="ECO:0007669"/>
    <property type="project" value="InterPro"/>
</dbReference>
<dbReference type="InterPro" id="IPR001932">
    <property type="entry name" value="PPM-type_phosphatase-like_dom"/>
</dbReference>
<evidence type="ECO:0000256" key="1">
    <source>
        <dbReference type="SAM" id="Phobius"/>
    </source>
</evidence>
<evidence type="ECO:0000259" key="2">
    <source>
        <dbReference type="PROSITE" id="PS51746"/>
    </source>
</evidence>
<dbReference type="Proteomes" id="UP000539350">
    <property type="component" value="Unassembled WGS sequence"/>
</dbReference>
<keyword evidence="1" id="KW-0812">Transmembrane</keyword>
<dbReference type="InterPro" id="IPR015655">
    <property type="entry name" value="PP2C"/>
</dbReference>
<organism evidence="3 4">
    <name type="scientific">Sediminihaliea albiluteola</name>
    <dbReference type="NCBI Taxonomy" id="2758564"/>
    <lineage>
        <taxon>Bacteria</taxon>
        <taxon>Pseudomonadati</taxon>
        <taxon>Pseudomonadota</taxon>
        <taxon>Gammaproteobacteria</taxon>
        <taxon>Cellvibrionales</taxon>
        <taxon>Halieaceae</taxon>
        <taxon>Sediminihaliea</taxon>
    </lineage>
</organism>
<dbReference type="CDD" id="cd00143">
    <property type="entry name" value="PP2Cc"/>
    <property type="match status" value="1"/>
</dbReference>